<reference evidence="1 2" key="1">
    <citation type="journal article" date="2022" name="Front. Cell. Infect. Microbiol.">
        <title>The Genomes of Two Strains of Taenia crassiceps the Animal Model for the Study of Human Cysticercosis.</title>
        <authorList>
            <person name="Bobes R.J."/>
            <person name="Estrada K."/>
            <person name="Rios-Valencia D.G."/>
            <person name="Calderon-Gallegos A."/>
            <person name="de la Torre P."/>
            <person name="Carrero J.C."/>
            <person name="Sanchez-Flores A."/>
            <person name="Laclette J.P."/>
        </authorList>
    </citation>
    <scope>NUCLEOTIDE SEQUENCE [LARGE SCALE GENOMIC DNA]</scope>
    <source>
        <strain evidence="1">WFUcys</strain>
    </source>
</reference>
<dbReference type="EMBL" id="JAKROA010000009">
    <property type="protein sequence ID" value="KAL5105065.1"/>
    <property type="molecule type" value="Genomic_DNA"/>
</dbReference>
<sequence length="87" mass="9793">MMIHLVKQKKPHFNVSDHLNTNHLILLCLCPPEMSYVSCEDGKMDRAIEHIRLIKESSVGVLDFSVGSEVNAWIARVLPMGARSGDY</sequence>
<protein>
    <submittedName>
        <fullName evidence="1">Uncharacterized protein</fullName>
    </submittedName>
</protein>
<gene>
    <name evidence="1" type="ORF">TcWFU_000069</name>
</gene>
<keyword evidence="2" id="KW-1185">Reference proteome</keyword>
<evidence type="ECO:0000313" key="2">
    <source>
        <dbReference type="Proteomes" id="UP001651158"/>
    </source>
</evidence>
<name>A0ABR4Q620_9CEST</name>
<proteinExistence type="predicted"/>
<dbReference type="Proteomes" id="UP001651158">
    <property type="component" value="Unassembled WGS sequence"/>
</dbReference>
<evidence type="ECO:0000313" key="1">
    <source>
        <dbReference type="EMBL" id="KAL5105065.1"/>
    </source>
</evidence>
<comment type="caution">
    <text evidence="1">The sequence shown here is derived from an EMBL/GenBank/DDBJ whole genome shotgun (WGS) entry which is preliminary data.</text>
</comment>
<accession>A0ABR4Q620</accession>
<organism evidence="1 2">
    <name type="scientific">Taenia crassiceps</name>
    <dbReference type="NCBI Taxonomy" id="6207"/>
    <lineage>
        <taxon>Eukaryota</taxon>
        <taxon>Metazoa</taxon>
        <taxon>Spiralia</taxon>
        <taxon>Lophotrochozoa</taxon>
        <taxon>Platyhelminthes</taxon>
        <taxon>Cestoda</taxon>
        <taxon>Eucestoda</taxon>
        <taxon>Cyclophyllidea</taxon>
        <taxon>Taeniidae</taxon>
        <taxon>Taenia</taxon>
    </lineage>
</organism>